<organism evidence="2 3">
    <name type="scientific">Capronia epimyces CBS 606.96</name>
    <dbReference type="NCBI Taxonomy" id="1182542"/>
    <lineage>
        <taxon>Eukaryota</taxon>
        <taxon>Fungi</taxon>
        <taxon>Dikarya</taxon>
        <taxon>Ascomycota</taxon>
        <taxon>Pezizomycotina</taxon>
        <taxon>Eurotiomycetes</taxon>
        <taxon>Chaetothyriomycetidae</taxon>
        <taxon>Chaetothyriales</taxon>
        <taxon>Herpotrichiellaceae</taxon>
        <taxon>Capronia</taxon>
    </lineage>
</organism>
<reference evidence="2 3" key="1">
    <citation type="submission" date="2013-03" db="EMBL/GenBank/DDBJ databases">
        <title>The Genome Sequence of Capronia epimyces CBS 606.96.</title>
        <authorList>
            <consortium name="The Broad Institute Genomics Platform"/>
            <person name="Cuomo C."/>
            <person name="de Hoog S."/>
            <person name="Gorbushina A."/>
            <person name="Walker B."/>
            <person name="Young S.K."/>
            <person name="Zeng Q."/>
            <person name="Gargeya S."/>
            <person name="Fitzgerald M."/>
            <person name="Haas B."/>
            <person name="Abouelleil A."/>
            <person name="Allen A.W."/>
            <person name="Alvarado L."/>
            <person name="Arachchi H.M."/>
            <person name="Berlin A.M."/>
            <person name="Chapman S.B."/>
            <person name="Gainer-Dewar J."/>
            <person name="Goldberg J."/>
            <person name="Griggs A."/>
            <person name="Gujja S."/>
            <person name="Hansen M."/>
            <person name="Howarth C."/>
            <person name="Imamovic A."/>
            <person name="Ireland A."/>
            <person name="Larimer J."/>
            <person name="McCowan C."/>
            <person name="Murphy C."/>
            <person name="Pearson M."/>
            <person name="Poon T.W."/>
            <person name="Priest M."/>
            <person name="Roberts A."/>
            <person name="Saif S."/>
            <person name="Shea T."/>
            <person name="Sisk P."/>
            <person name="Sykes S."/>
            <person name="Wortman J."/>
            <person name="Nusbaum C."/>
            <person name="Birren B."/>
        </authorList>
    </citation>
    <scope>NUCLEOTIDE SEQUENCE [LARGE SCALE GENOMIC DNA]</scope>
    <source>
        <strain evidence="2 3">CBS 606.96</strain>
    </source>
</reference>
<dbReference type="InterPro" id="IPR023753">
    <property type="entry name" value="FAD/NAD-binding_dom"/>
</dbReference>
<dbReference type="Pfam" id="PF07992">
    <property type="entry name" value="Pyr_redox_2"/>
    <property type="match status" value="1"/>
</dbReference>
<dbReference type="eggNOG" id="KOG2495">
    <property type="taxonomic scope" value="Eukaryota"/>
</dbReference>
<evidence type="ECO:0000259" key="1">
    <source>
        <dbReference type="Pfam" id="PF07992"/>
    </source>
</evidence>
<proteinExistence type="predicted"/>
<gene>
    <name evidence="2" type="ORF">A1O3_04640</name>
</gene>
<evidence type="ECO:0000313" key="2">
    <source>
        <dbReference type="EMBL" id="EXJ83973.1"/>
    </source>
</evidence>
<dbReference type="PANTHER" id="PTHR43735:SF24">
    <property type="entry name" value="NUCLEOTIDE-DISULPHIDE OXIDOREDUCTASE AMID-LIKE, PUTATIVE (AFU_ORTHOLOGUE AFUA_1G17180)-RELATED"/>
    <property type="match status" value="1"/>
</dbReference>
<dbReference type="GeneID" id="19168758"/>
<dbReference type="STRING" id="1182542.W9XUS6"/>
<sequence>MPSNEGLGLGVAVAGRTRTHPFRVLVLGGSYGGLGAALNLLDLCNGRPARFSSDQVQPLNRGKIPVDITVVDERDGYYHLIASPLAFASAAFAPKVWTKFEEIPALKNIRFVRGSVRSVDPKSRRATVTVTGTGTGTETETELNYDFLVAATGLRRVWPVVPQATTREGYLVVANAQIRSVRDAQEGVVVVGGGAVGIEMAAEIKLVMPAQKVTLIHSRDKLCSSEPLPDDFKDTCLTKLREAGVETIMGERVLGTETETVEENGAVRSRSTLNLSSGRTIRASEVIYAISRSLPTSQYLPATVVDEEGYIKITPSLSFPEEVSNSQYHFAVGDLTKWSGIKRCGGAMHQGQYAAQNIHQLMLQEMQGTAPKFMELSEVPPMICIAIGNQAVAHYPTQGTKVGSDILQLFFENDLGNRICWDHMQLGKEFPETVAGEATL</sequence>
<dbReference type="HOGENOM" id="CLU_029131_0_0_1"/>
<dbReference type="GO" id="GO:0005737">
    <property type="term" value="C:cytoplasm"/>
    <property type="evidence" value="ECO:0007669"/>
    <property type="project" value="TreeGrafter"/>
</dbReference>
<evidence type="ECO:0000313" key="3">
    <source>
        <dbReference type="Proteomes" id="UP000019478"/>
    </source>
</evidence>
<comment type="caution">
    <text evidence="2">The sequence shown here is derived from an EMBL/GenBank/DDBJ whole genome shotgun (WGS) entry which is preliminary data.</text>
</comment>
<feature type="domain" description="FAD/NAD(P)-binding" evidence="1">
    <location>
        <begin position="22"/>
        <end position="351"/>
    </location>
</feature>
<dbReference type="PANTHER" id="PTHR43735">
    <property type="entry name" value="APOPTOSIS-INDUCING FACTOR 1"/>
    <property type="match status" value="1"/>
</dbReference>
<dbReference type="Gene3D" id="3.50.50.100">
    <property type="match status" value="1"/>
</dbReference>
<dbReference type="RefSeq" id="XP_007732958.1">
    <property type="nucleotide sequence ID" value="XM_007734768.1"/>
</dbReference>
<protein>
    <recommendedName>
        <fullName evidence="1">FAD/NAD(P)-binding domain-containing protein</fullName>
    </recommendedName>
</protein>
<accession>W9XUS6</accession>
<dbReference type="GO" id="GO:0004174">
    <property type="term" value="F:electron-transferring-flavoprotein dehydrogenase activity"/>
    <property type="evidence" value="ECO:0007669"/>
    <property type="project" value="TreeGrafter"/>
</dbReference>
<name>W9XUS6_9EURO</name>
<dbReference type="SUPFAM" id="SSF51905">
    <property type="entry name" value="FAD/NAD(P)-binding domain"/>
    <property type="match status" value="1"/>
</dbReference>
<dbReference type="PRINTS" id="PR00368">
    <property type="entry name" value="FADPNR"/>
</dbReference>
<keyword evidence="3" id="KW-1185">Reference proteome</keyword>
<dbReference type="OrthoDB" id="202203at2759"/>
<dbReference type="InterPro" id="IPR036188">
    <property type="entry name" value="FAD/NAD-bd_sf"/>
</dbReference>
<dbReference type="PRINTS" id="PR00411">
    <property type="entry name" value="PNDRDTASEI"/>
</dbReference>
<dbReference type="EMBL" id="AMGY01000004">
    <property type="protein sequence ID" value="EXJ83973.1"/>
    <property type="molecule type" value="Genomic_DNA"/>
</dbReference>
<dbReference type="AlphaFoldDB" id="W9XUS6"/>
<dbReference type="GO" id="GO:0050660">
    <property type="term" value="F:flavin adenine dinucleotide binding"/>
    <property type="evidence" value="ECO:0007669"/>
    <property type="project" value="TreeGrafter"/>
</dbReference>
<dbReference type="Proteomes" id="UP000019478">
    <property type="component" value="Unassembled WGS sequence"/>
</dbReference>